<dbReference type="AlphaFoldDB" id="A0A3B0TY92"/>
<evidence type="ECO:0000313" key="1">
    <source>
        <dbReference type="EMBL" id="VAW23525.1"/>
    </source>
</evidence>
<sequence length="248" mass="28767">MEDDFLFDKIEQVFGDIPENFNILEEQIDIDVQLDYFKYSKELQHRGDNEYYLAKKDVLFGEEAGIEEKKEILTGLASLSEVDSFRTIEKYNTSPDEELKQWAILALQESRMLLKSSLLDEQQVFISTGLGGKGQKLRYFAVFINIRKEQKLSKIQQKVLFNELSDLLDKNDGEVEEISFWAGYTIAMVVLPLMAPLKEIFEDVIAESNQYGNFLSEDILITNVKKLSKEEIFKVIEEKKDLGLEYDE</sequence>
<gene>
    <name evidence="1" type="ORF">MNBD_BACTEROID01-2581</name>
</gene>
<dbReference type="EMBL" id="UOEP01000198">
    <property type="protein sequence ID" value="VAW23525.1"/>
    <property type="molecule type" value="Genomic_DNA"/>
</dbReference>
<proteinExistence type="predicted"/>
<reference evidence="1" key="1">
    <citation type="submission" date="2018-06" db="EMBL/GenBank/DDBJ databases">
        <authorList>
            <person name="Zhirakovskaya E."/>
        </authorList>
    </citation>
    <scope>NUCLEOTIDE SEQUENCE</scope>
</reference>
<accession>A0A3B0TY92</accession>
<name>A0A3B0TY92_9ZZZZ</name>
<protein>
    <submittedName>
        <fullName evidence="1">Uncharacterized protein</fullName>
    </submittedName>
</protein>
<organism evidence="1">
    <name type="scientific">hydrothermal vent metagenome</name>
    <dbReference type="NCBI Taxonomy" id="652676"/>
    <lineage>
        <taxon>unclassified sequences</taxon>
        <taxon>metagenomes</taxon>
        <taxon>ecological metagenomes</taxon>
    </lineage>
</organism>